<dbReference type="PANTHER" id="PTHR32022:SF10">
    <property type="entry name" value="D-GLUTAMATE CYCLASE, MITOCHONDRIAL"/>
    <property type="match status" value="1"/>
</dbReference>
<evidence type="ECO:0000313" key="3">
    <source>
        <dbReference type="Proteomes" id="UP001597052"/>
    </source>
</evidence>
<dbReference type="Pfam" id="PF14336">
    <property type="entry name" value="GLUCM-like_C"/>
    <property type="match status" value="1"/>
</dbReference>
<organism evidence="2 3">
    <name type="scientific">Halohasta litorea</name>
    <dbReference type="NCBI Taxonomy" id="869891"/>
    <lineage>
        <taxon>Archaea</taxon>
        <taxon>Methanobacteriati</taxon>
        <taxon>Methanobacteriota</taxon>
        <taxon>Stenosarchaea group</taxon>
        <taxon>Halobacteria</taxon>
        <taxon>Halobacteriales</taxon>
        <taxon>Haloferacaceae</taxon>
        <taxon>Halohasta</taxon>
    </lineage>
</organism>
<sequence length="295" mass="30389">MYTAIDHQITLDLGNRNCRRLYKAAHEGTPLVKRAAEPLLEAADSRDRVLLSTGFPIVPPVAPETDGPLGTAVMAHALDSLGAEPVIVVEPMVEATMAILLDVLDCEAEIELVDPATASAESLLDRDDPGAVVAVEKPGRCADGSHRNMNGEAVSQHVSSVDALFERARDRGVPTVAVGDGGNEIGMGVAQSAVRKHVDHGETIACVTPVDHLVVAGVSNWGAYGIVGALSLLAGEPLLHTAQTERRLLAASLKAGCVDGVSGESVLSVDGIPNGVHEGVVSVLAESCGAALDGS</sequence>
<gene>
    <name evidence="2" type="ORF">ACFSBW_08735</name>
</gene>
<dbReference type="Gene3D" id="3.90.1640.20">
    <property type="entry name" value="TON_0340"/>
    <property type="match status" value="1"/>
</dbReference>
<dbReference type="RefSeq" id="WP_256395668.1">
    <property type="nucleotide sequence ID" value="NZ_JANHDJ010000002.1"/>
</dbReference>
<keyword evidence="3" id="KW-1185">Reference proteome</keyword>
<reference evidence="2 3" key="1">
    <citation type="journal article" date="2019" name="Int. J. Syst. Evol. Microbiol.">
        <title>The Global Catalogue of Microorganisms (GCM) 10K type strain sequencing project: providing services to taxonomists for standard genome sequencing and annotation.</title>
        <authorList>
            <consortium name="The Broad Institute Genomics Platform"/>
            <consortium name="The Broad Institute Genome Sequencing Center for Infectious Disease"/>
            <person name="Wu L."/>
            <person name="Ma J."/>
        </authorList>
    </citation>
    <scope>NUCLEOTIDE SEQUENCE [LARGE SCALE GENOMIC DNA]</scope>
    <source>
        <strain evidence="2 3">CGMCC 1.10593</strain>
    </source>
</reference>
<dbReference type="EMBL" id="JBHUDM010000002">
    <property type="protein sequence ID" value="MFD1641956.1"/>
    <property type="molecule type" value="Genomic_DNA"/>
</dbReference>
<proteinExistence type="predicted"/>
<dbReference type="InterPro" id="IPR025504">
    <property type="entry name" value="GLUCM_C"/>
</dbReference>
<name>A0ABD6DAI5_9EURY</name>
<evidence type="ECO:0000313" key="2">
    <source>
        <dbReference type="EMBL" id="MFD1641956.1"/>
    </source>
</evidence>
<comment type="caution">
    <text evidence="2">The sequence shown here is derived from an EMBL/GenBank/DDBJ whole genome shotgun (WGS) entry which is preliminary data.</text>
</comment>
<evidence type="ECO:0000259" key="1">
    <source>
        <dbReference type="Pfam" id="PF14336"/>
    </source>
</evidence>
<dbReference type="Proteomes" id="UP001597052">
    <property type="component" value="Unassembled WGS sequence"/>
</dbReference>
<dbReference type="PANTHER" id="PTHR32022">
    <property type="entry name" value="D-GLUTAMATE CYCLASE, MITOCHONDRIAL"/>
    <property type="match status" value="1"/>
</dbReference>
<accession>A0ABD6DAI5</accession>
<dbReference type="AlphaFoldDB" id="A0ABD6DAI5"/>
<protein>
    <submittedName>
        <fullName evidence="2">DUF4392 domain-containing protein</fullName>
    </submittedName>
</protein>
<feature type="domain" description="D-glutamate cyclase-like C-terminal" evidence="1">
    <location>
        <begin position="8"/>
        <end position="283"/>
    </location>
</feature>